<evidence type="ECO:0000313" key="6">
    <source>
        <dbReference type="Proteomes" id="UP001227230"/>
    </source>
</evidence>
<keyword evidence="4" id="KW-0812">Transmembrane</keyword>
<dbReference type="EMBL" id="CP126653">
    <property type="protein sequence ID" value="WJZ89729.1"/>
    <property type="molecule type" value="Genomic_DNA"/>
</dbReference>
<feature type="compositionally biased region" description="Basic residues" evidence="3">
    <location>
        <begin position="123"/>
        <end position="136"/>
    </location>
</feature>
<evidence type="ECO:0000313" key="5">
    <source>
        <dbReference type="EMBL" id="WJZ89729.1"/>
    </source>
</evidence>
<sequence length="152" mass="17733">MKHFRSSLLPLISIGNLQSSTISTWLLFPVFRLPVQFPTSLTRLEFDPPFPGEPKLKGENILTTILGVRMDHSKWWDLTAVVIILMSYRVLFFTILKLRERTSPLFRRLYTKRTLHHLEKRPSVRKKPSFPSKRHQTLNSLSSQEGLNSPLH</sequence>
<protein>
    <submittedName>
        <fullName evidence="5">Uncharacterized protein</fullName>
    </submittedName>
</protein>
<accession>A0ABY9C432</accession>
<evidence type="ECO:0000256" key="4">
    <source>
        <dbReference type="SAM" id="Phobius"/>
    </source>
</evidence>
<dbReference type="InterPro" id="IPR052215">
    <property type="entry name" value="Plant_ABCG"/>
</dbReference>
<feature type="transmembrane region" description="Helical" evidence="4">
    <location>
        <begin position="78"/>
        <end position="98"/>
    </location>
</feature>
<evidence type="ECO:0000256" key="1">
    <source>
        <dbReference type="ARBA" id="ARBA00005814"/>
    </source>
</evidence>
<dbReference type="PANTHER" id="PTHR48042">
    <property type="entry name" value="ABC TRANSPORTER G FAMILY MEMBER 11"/>
    <property type="match status" value="1"/>
</dbReference>
<comment type="similarity">
    <text evidence="1">Belongs to the ABC transporter superfamily. ABCG family. Eye pigment precursor importer (TC 3.A.1.204) subfamily.</text>
</comment>
<proteinExistence type="inferred from homology"/>
<evidence type="ECO:0000256" key="3">
    <source>
        <dbReference type="SAM" id="MobiDB-lite"/>
    </source>
</evidence>
<reference evidence="5 6" key="1">
    <citation type="journal article" date="2023" name="Hortic Res">
        <title>The complete reference genome for grapevine (Vitis vinifera L.) genetics and breeding.</title>
        <authorList>
            <person name="Shi X."/>
            <person name="Cao S."/>
            <person name="Wang X."/>
            <person name="Huang S."/>
            <person name="Wang Y."/>
            <person name="Liu Z."/>
            <person name="Liu W."/>
            <person name="Leng X."/>
            <person name="Peng Y."/>
            <person name="Wang N."/>
            <person name="Wang Y."/>
            <person name="Ma Z."/>
            <person name="Xu X."/>
            <person name="Zhang F."/>
            <person name="Xue H."/>
            <person name="Zhong H."/>
            <person name="Wang Y."/>
            <person name="Zhang K."/>
            <person name="Velt A."/>
            <person name="Avia K."/>
            <person name="Holtgrawe D."/>
            <person name="Grimplet J."/>
            <person name="Matus J.T."/>
            <person name="Ware D."/>
            <person name="Wu X."/>
            <person name="Wang H."/>
            <person name="Liu C."/>
            <person name="Fang Y."/>
            <person name="Rustenholz C."/>
            <person name="Cheng Z."/>
            <person name="Xiao H."/>
            <person name="Zhou Y."/>
        </authorList>
    </citation>
    <scope>NUCLEOTIDE SEQUENCE [LARGE SCALE GENOMIC DNA]</scope>
    <source>
        <strain evidence="6">cv. Pinot noir / PN40024</strain>
        <tissue evidence="5">Leaf</tissue>
    </source>
</reference>
<feature type="compositionally biased region" description="Polar residues" evidence="3">
    <location>
        <begin position="137"/>
        <end position="152"/>
    </location>
</feature>
<gene>
    <name evidence="5" type="ORF">VitviT2T_008925</name>
</gene>
<dbReference type="Proteomes" id="UP001227230">
    <property type="component" value="Chromosome 6"/>
</dbReference>
<keyword evidence="2" id="KW-0813">Transport</keyword>
<evidence type="ECO:0000256" key="2">
    <source>
        <dbReference type="ARBA" id="ARBA00022448"/>
    </source>
</evidence>
<feature type="region of interest" description="Disordered" evidence="3">
    <location>
        <begin position="120"/>
        <end position="152"/>
    </location>
</feature>
<organism evidence="5 6">
    <name type="scientific">Vitis vinifera</name>
    <name type="common">Grape</name>
    <dbReference type="NCBI Taxonomy" id="29760"/>
    <lineage>
        <taxon>Eukaryota</taxon>
        <taxon>Viridiplantae</taxon>
        <taxon>Streptophyta</taxon>
        <taxon>Embryophyta</taxon>
        <taxon>Tracheophyta</taxon>
        <taxon>Spermatophyta</taxon>
        <taxon>Magnoliopsida</taxon>
        <taxon>eudicotyledons</taxon>
        <taxon>Gunneridae</taxon>
        <taxon>Pentapetalae</taxon>
        <taxon>rosids</taxon>
        <taxon>Vitales</taxon>
        <taxon>Vitaceae</taxon>
        <taxon>Viteae</taxon>
        <taxon>Vitis</taxon>
    </lineage>
</organism>
<dbReference type="PANTHER" id="PTHR48042:SF15">
    <property type="entry name" value="ABC TRANSPORTER G FAMILY MEMBER 13"/>
    <property type="match status" value="1"/>
</dbReference>
<name>A0ABY9C432_VITVI</name>
<keyword evidence="4" id="KW-0472">Membrane</keyword>
<keyword evidence="6" id="KW-1185">Reference proteome</keyword>
<keyword evidence="4" id="KW-1133">Transmembrane helix</keyword>